<dbReference type="OrthoDB" id="9768177at2"/>
<dbReference type="EMBL" id="SSNZ01000001">
    <property type="protein sequence ID" value="THF52999.1"/>
    <property type="molecule type" value="Genomic_DNA"/>
</dbReference>
<dbReference type="Pfam" id="PF13715">
    <property type="entry name" value="CarbopepD_reg_2"/>
    <property type="match status" value="1"/>
</dbReference>
<evidence type="ECO:0000313" key="15">
    <source>
        <dbReference type="Proteomes" id="UP000307507"/>
    </source>
</evidence>
<evidence type="ECO:0000256" key="5">
    <source>
        <dbReference type="ARBA" id="ARBA00023077"/>
    </source>
</evidence>
<proteinExistence type="inferred from homology"/>
<dbReference type="Gene3D" id="3.55.50.30">
    <property type="match status" value="1"/>
</dbReference>
<dbReference type="InterPro" id="IPR032508">
    <property type="entry name" value="FecR_C"/>
</dbReference>
<dbReference type="InterPro" id="IPR008969">
    <property type="entry name" value="CarboxyPept-like_regulatory"/>
</dbReference>
<evidence type="ECO:0000256" key="3">
    <source>
        <dbReference type="ARBA" id="ARBA00022452"/>
    </source>
</evidence>
<dbReference type="InterPro" id="IPR000531">
    <property type="entry name" value="Beta-barrel_TonB"/>
</dbReference>
<dbReference type="Gene3D" id="2.40.170.20">
    <property type="entry name" value="TonB-dependent receptor, beta-barrel domain"/>
    <property type="match status" value="1"/>
</dbReference>
<evidence type="ECO:0000256" key="10">
    <source>
        <dbReference type="SAM" id="Phobius"/>
    </source>
</evidence>
<keyword evidence="15" id="KW-1185">Reference proteome</keyword>
<feature type="transmembrane region" description="Helical" evidence="10">
    <location>
        <begin position="35"/>
        <end position="52"/>
    </location>
</feature>
<feature type="domain" description="TonB-dependent receptor plug" evidence="12">
    <location>
        <begin position="233"/>
        <end position="341"/>
    </location>
</feature>
<keyword evidence="10" id="KW-1133">Transmembrane helix</keyword>
<feature type="domain" description="Protein FecR C-terminal" evidence="13">
    <location>
        <begin position="57"/>
        <end position="124"/>
    </location>
</feature>
<dbReference type="GO" id="GO:0009279">
    <property type="term" value="C:cell outer membrane"/>
    <property type="evidence" value="ECO:0007669"/>
    <property type="project" value="UniProtKB-SubCell"/>
</dbReference>
<keyword evidence="5 9" id="KW-0798">TonB box</keyword>
<accession>A0A4S4A3I5</accession>
<evidence type="ECO:0000313" key="14">
    <source>
        <dbReference type="EMBL" id="THF52999.1"/>
    </source>
</evidence>
<feature type="domain" description="TonB-dependent receptor-like beta-barrel" evidence="11">
    <location>
        <begin position="613"/>
        <end position="1051"/>
    </location>
</feature>
<evidence type="ECO:0000256" key="7">
    <source>
        <dbReference type="ARBA" id="ARBA00023237"/>
    </source>
</evidence>
<evidence type="ECO:0000259" key="13">
    <source>
        <dbReference type="Pfam" id="PF16344"/>
    </source>
</evidence>
<evidence type="ECO:0000256" key="4">
    <source>
        <dbReference type="ARBA" id="ARBA00022692"/>
    </source>
</evidence>
<dbReference type="SUPFAM" id="SSF56935">
    <property type="entry name" value="Porins"/>
    <property type="match status" value="1"/>
</dbReference>
<dbReference type="InterPro" id="IPR037066">
    <property type="entry name" value="Plug_dom_sf"/>
</dbReference>
<keyword evidence="3 8" id="KW-1134">Transmembrane beta strand</keyword>
<reference evidence="14 15" key="1">
    <citation type="submission" date="2019-04" db="EMBL/GenBank/DDBJ databases">
        <title>Flavobacterium sp. nov. isolated from construction timber.</title>
        <authorList>
            <person name="Lin S.-Y."/>
            <person name="Chang C.-T."/>
            <person name="Young C.-C."/>
        </authorList>
    </citation>
    <scope>NUCLEOTIDE SEQUENCE [LARGE SCALE GENOMIC DNA]</scope>
    <source>
        <strain evidence="14 15">CC-CTC003</strain>
    </source>
</reference>
<dbReference type="InterPro" id="IPR036942">
    <property type="entry name" value="Beta-barrel_TonB_sf"/>
</dbReference>
<dbReference type="InterPro" id="IPR023997">
    <property type="entry name" value="TonB-dep_OMP_SusC/RagA_CS"/>
</dbReference>
<evidence type="ECO:0000256" key="8">
    <source>
        <dbReference type="PROSITE-ProRule" id="PRU01360"/>
    </source>
</evidence>
<keyword evidence="2 8" id="KW-0813">Transport</keyword>
<dbReference type="SUPFAM" id="SSF49464">
    <property type="entry name" value="Carboxypeptidase regulatory domain-like"/>
    <property type="match status" value="1"/>
</dbReference>
<dbReference type="AlphaFoldDB" id="A0A4S4A3I5"/>
<dbReference type="Pfam" id="PF16344">
    <property type="entry name" value="FecR_C"/>
    <property type="match status" value="1"/>
</dbReference>
<comment type="similarity">
    <text evidence="8 9">Belongs to the TonB-dependent receptor family.</text>
</comment>
<evidence type="ECO:0000259" key="12">
    <source>
        <dbReference type="Pfam" id="PF07715"/>
    </source>
</evidence>
<keyword evidence="4 8" id="KW-0812">Transmembrane</keyword>
<comment type="caution">
    <text evidence="14">The sequence shown here is derived from an EMBL/GenBank/DDBJ whole genome shotgun (WGS) entry which is preliminary data.</text>
</comment>
<keyword evidence="7 8" id="KW-0998">Cell outer membrane</keyword>
<dbReference type="Gene3D" id="2.170.130.10">
    <property type="entry name" value="TonB-dependent receptor, plug domain"/>
    <property type="match status" value="1"/>
</dbReference>
<comment type="subcellular location">
    <subcellularLocation>
        <location evidence="1 8">Cell outer membrane</location>
        <topology evidence="1 8">Multi-pass membrane protein</topology>
    </subcellularLocation>
</comment>
<evidence type="ECO:0000256" key="1">
    <source>
        <dbReference type="ARBA" id="ARBA00004571"/>
    </source>
</evidence>
<dbReference type="InterPro" id="IPR023996">
    <property type="entry name" value="TonB-dep_OMP_SusC/RagA"/>
</dbReference>
<dbReference type="Proteomes" id="UP000307507">
    <property type="component" value="Unassembled WGS sequence"/>
</dbReference>
<organism evidence="14 15">
    <name type="scientific">Flavobacterium supellecticarium</name>
    <dbReference type="NCBI Taxonomy" id="2565924"/>
    <lineage>
        <taxon>Bacteria</taxon>
        <taxon>Pseudomonadati</taxon>
        <taxon>Bacteroidota</taxon>
        <taxon>Flavobacteriia</taxon>
        <taxon>Flavobacteriales</taxon>
        <taxon>Flavobacteriaceae</taxon>
        <taxon>Flavobacterium</taxon>
    </lineage>
</organism>
<dbReference type="NCBIfam" id="TIGR04056">
    <property type="entry name" value="OMP_RagA_SusC"/>
    <property type="match status" value="1"/>
</dbReference>
<sequence>MNTSIIKSAEETTLKDFCKSYHFAQKKIKKRINPLPYLLIILFSAISQLISAQEVTLKFNRTPFKTAINEIEKQTGYSFSVNDRHLANSVPVTATAKNKPLKEVLNVIFQKQPFDYRINGKLIITIDKSKNNSQPSEKQNPVRGRVVDETGSPLAGASIKVKDQDIQTSTNETGIFLINNAPERATLIIGYMGFESREVESNTDIGTIVLSRTFATLDVVDVTVSTGYQNIPKERATGSFAFVDQKTIERSVTPNILDRLEGVVSGMIFNKNRPTDLPKNSPITVRGRSTLFANAEPLIIVDNFPYEGDLTNINPNDIETISVLKDAAAASAWGSRSGNGVIVITTKKGALDSKPTVSLTSNLTVSSKPDLYYSPQISTEQYLEVEQFLFNKGAFDTRINNGYDYLTPAVDIFLGRRNGTISVADSLARINQLKTYDSRDQLSKYLYRKAFNQQYQASIAGGGSTNKYYFSTGFDQNKGSKVNDQIDRFTLNMSNTWLLLNKRLELFSNITYTSNNNTVGRSVILPTPYSQIADENGNPINSHYKLRESFITDMTGKGFLDWSNKPLEEIQNNYGARKMKLSDYRINASASYKIIEGLKLSGLYGFQNGIYNENTLNQQESYYTRDLINTYSQVDPSTKQLSYPVPMGAILDYVNSRLKSHNGRVQLNFDQKWGNHLVNAIAGTEIRSTKSERTSDRFYGFDENTKVNLNNQVNYNVDYAYSFGGGADRVPNFSMIGETTNNFVSYYTNIGYTYSDRYLASFSARKDESNIFGVSTNQKGVPLWSAGLGWVISKEDFYNIPELPLLKIRATYGYTGNVNNSLSALLTSRFIGNNKYAVPYGGIINPPNPSLRWEKIKNINLGLDFSLIKNRISGSFDYWAKEGLDLIGNSPIAPQTGITQYTGNTANTMTKGIDLQLNSINLNGAVSWYTTLLYNYTTSKVTKYMTFNGSNYDVITANYNNPLEGYPYYSIFSFNYAGLDNQGDPQGYLNGEVSKNYSLISNSTNRDELIYNGSAVPTHFGSLRNTISYKQFDLSFMINFKLGYYFRRYSLNNGAIYSSSIPTYQNNTDYDLRWQSQGDELKTSVPNLIYPSNFFRDGIYLNSTNLVEKADNIRLQDIRLGYNLPPNTTGLIKRLNIYAYANNLGFIWRANKHKLDPDYPAGIPLVKNFSLGLKADF</sequence>
<dbReference type="InterPro" id="IPR012910">
    <property type="entry name" value="Plug_dom"/>
</dbReference>
<dbReference type="Gene3D" id="2.60.40.1120">
    <property type="entry name" value="Carboxypeptidase-like, regulatory domain"/>
    <property type="match status" value="1"/>
</dbReference>
<evidence type="ECO:0000259" key="11">
    <source>
        <dbReference type="Pfam" id="PF00593"/>
    </source>
</evidence>
<evidence type="ECO:0000256" key="6">
    <source>
        <dbReference type="ARBA" id="ARBA00023136"/>
    </source>
</evidence>
<dbReference type="PROSITE" id="PS52016">
    <property type="entry name" value="TONB_DEPENDENT_REC_3"/>
    <property type="match status" value="1"/>
</dbReference>
<evidence type="ECO:0000256" key="9">
    <source>
        <dbReference type="RuleBase" id="RU003357"/>
    </source>
</evidence>
<dbReference type="Pfam" id="PF00593">
    <property type="entry name" value="TonB_dep_Rec_b-barrel"/>
    <property type="match status" value="1"/>
</dbReference>
<keyword evidence="6 8" id="KW-0472">Membrane</keyword>
<name>A0A4S4A3I5_9FLAO</name>
<gene>
    <name evidence="14" type="ORF">E6C50_01975</name>
</gene>
<protein>
    <submittedName>
        <fullName evidence="14">SusC/RagA family TonB-linked outer membrane protein</fullName>
    </submittedName>
</protein>
<evidence type="ECO:0000256" key="2">
    <source>
        <dbReference type="ARBA" id="ARBA00022448"/>
    </source>
</evidence>
<dbReference type="NCBIfam" id="TIGR04057">
    <property type="entry name" value="SusC_RagA_signa"/>
    <property type="match status" value="1"/>
</dbReference>
<dbReference type="RefSeq" id="WP_136401524.1">
    <property type="nucleotide sequence ID" value="NZ_SSNZ01000001.1"/>
</dbReference>
<dbReference type="InterPro" id="IPR039426">
    <property type="entry name" value="TonB-dep_rcpt-like"/>
</dbReference>
<dbReference type="Pfam" id="PF07715">
    <property type="entry name" value="Plug"/>
    <property type="match status" value="1"/>
</dbReference>